<accession>A0A0F9U4L0</accession>
<name>A0A0F9U4L0_9ZZZZ</name>
<dbReference type="EMBL" id="LAZR01001215">
    <property type="protein sequence ID" value="KKN48578.1"/>
    <property type="molecule type" value="Genomic_DNA"/>
</dbReference>
<reference evidence="1" key="1">
    <citation type="journal article" date="2015" name="Nature">
        <title>Complex archaea that bridge the gap between prokaryotes and eukaryotes.</title>
        <authorList>
            <person name="Spang A."/>
            <person name="Saw J.H."/>
            <person name="Jorgensen S.L."/>
            <person name="Zaremba-Niedzwiedzka K."/>
            <person name="Martijn J."/>
            <person name="Lind A.E."/>
            <person name="van Eijk R."/>
            <person name="Schleper C."/>
            <person name="Guy L."/>
            <person name="Ettema T.J."/>
        </authorList>
    </citation>
    <scope>NUCLEOTIDE SEQUENCE</scope>
</reference>
<proteinExistence type="predicted"/>
<sequence>MCPRSSSEQKKLRVGFKPISRGRLFWTKGPMLVKAGRWRMPVAMHNPGVPYVKPPKPWYAGGLPGRGGPDNMKETVSDFVKQLRDVVGAAQA</sequence>
<dbReference type="AlphaFoldDB" id="A0A0F9U4L0"/>
<comment type="caution">
    <text evidence="1">The sequence shown here is derived from an EMBL/GenBank/DDBJ whole genome shotgun (WGS) entry which is preliminary data.</text>
</comment>
<gene>
    <name evidence="1" type="ORF">LCGC14_0651650</name>
</gene>
<protein>
    <submittedName>
        <fullName evidence="1">Uncharacterized protein</fullName>
    </submittedName>
</protein>
<evidence type="ECO:0000313" key="1">
    <source>
        <dbReference type="EMBL" id="KKN48578.1"/>
    </source>
</evidence>
<organism evidence="1">
    <name type="scientific">marine sediment metagenome</name>
    <dbReference type="NCBI Taxonomy" id="412755"/>
    <lineage>
        <taxon>unclassified sequences</taxon>
        <taxon>metagenomes</taxon>
        <taxon>ecological metagenomes</taxon>
    </lineage>
</organism>